<protein>
    <submittedName>
        <fullName evidence="2">Uncharacterized protein</fullName>
    </submittedName>
</protein>
<keyword evidence="1" id="KW-1133">Transmembrane helix</keyword>
<dbReference type="OrthoDB" id="2973734at2"/>
<reference evidence="2 3" key="1">
    <citation type="submission" date="2016-10" db="EMBL/GenBank/DDBJ databases">
        <authorList>
            <person name="de Groot N.N."/>
        </authorList>
    </citation>
    <scope>NUCLEOTIDE SEQUENCE [LARGE SCALE GENOMIC DNA]</scope>
    <source>
        <strain evidence="2 3">CGMCC 1.3702</strain>
    </source>
</reference>
<keyword evidence="3" id="KW-1185">Reference proteome</keyword>
<name>A0A1I0X9Q2_9BACI</name>
<sequence>MRSPYEKYIRIELLALALAVIIGLIAIVQGYVIIILLCVYLLAFSMFCEGFLHLNTNKPIDGIKQFVKAGMLMVLATILFFLM</sequence>
<dbReference type="AlphaFoldDB" id="A0A1I0X9Q2"/>
<dbReference type="RefSeq" id="WP_090235709.1">
    <property type="nucleotide sequence ID" value="NZ_FOJW01000004.1"/>
</dbReference>
<evidence type="ECO:0000256" key="1">
    <source>
        <dbReference type="SAM" id="Phobius"/>
    </source>
</evidence>
<dbReference type="Proteomes" id="UP000198642">
    <property type="component" value="Unassembled WGS sequence"/>
</dbReference>
<gene>
    <name evidence="2" type="ORF">SAMN04488072_104270</name>
</gene>
<keyword evidence="1" id="KW-0812">Transmembrane</keyword>
<evidence type="ECO:0000313" key="2">
    <source>
        <dbReference type="EMBL" id="SFA97735.1"/>
    </source>
</evidence>
<keyword evidence="1" id="KW-0472">Membrane</keyword>
<feature type="transmembrane region" description="Helical" evidence="1">
    <location>
        <begin position="63"/>
        <end position="82"/>
    </location>
</feature>
<dbReference type="EMBL" id="FOJW01000004">
    <property type="protein sequence ID" value="SFA97735.1"/>
    <property type="molecule type" value="Genomic_DNA"/>
</dbReference>
<feature type="transmembrane region" description="Helical" evidence="1">
    <location>
        <begin position="12"/>
        <end position="43"/>
    </location>
</feature>
<proteinExistence type="predicted"/>
<accession>A0A1I0X9Q2</accession>
<organism evidence="2 3">
    <name type="scientific">Lentibacillus halodurans</name>
    <dbReference type="NCBI Taxonomy" id="237679"/>
    <lineage>
        <taxon>Bacteria</taxon>
        <taxon>Bacillati</taxon>
        <taxon>Bacillota</taxon>
        <taxon>Bacilli</taxon>
        <taxon>Bacillales</taxon>
        <taxon>Bacillaceae</taxon>
        <taxon>Lentibacillus</taxon>
    </lineage>
</organism>
<evidence type="ECO:0000313" key="3">
    <source>
        <dbReference type="Proteomes" id="UP000198642"/>
    </source>
</evidence>